<feature type="disulfide bond" evidence="8">
    <location>
        <begin position="545"/>
        <end position="557"/>
    </location>
</feature>
<feature type="binding site" evidence="10">
    <location>
        <position position="422"/>
    </location>
    <ligand>
        <name>Zn(2+)</name>
        <dbReference type="ChEBI" id="CHEBI:29105"/>
        <label>2</label>
        <note>catalytic</note>
    </ligand>
</feature>
<feature type="active site" description="Proton acceptor 1" evidence="4">
    <location>
        <position position="395"/>
    </location>
</feature>
<feature type="active site" description="Proton acceptor 2" evidence="5">
    <location>
        <position position="395"/>
    </location>
</feature>
<feature type="binding site" evidence="7">
    <location>
        <position position="394"/>
    </location>
    <ligand>
        <name>Zn(2+)</name>
        <dbReference type="ChEBI" id="CHEBI:29105"/>
        <label>1</label>
        <note>catalytic</note>
    </ligand>
</feature>
<dbReference type="FunFam" id="1.10.1370.30:FF:000005">
    <property type="entry name" value="Angiotensin-converting enzyme"/>
    <property type="match status" value="1"/>
</dbReference>
<feature type="chain" id="PRO_5003010490" evidence="12">
    <location>
        <begin position="21"/>
        <end position="621"/>
    </location>
</feature>
<dbReference type="OrthoDB" id="5241329at2"/>
<name>D0LQ82_HALO1</name>
<keyword evidence="2 8" id="KW-1015">Disulfide bond</keyword>
<keyword evidence="13" id="KW-0121">Carboxypeptidase</keyword>
<organism evidence="13 14">
    <name type="scientific">Haliangium ochraceum (strain DSM 14365 / JCM 11303 / SMP-2)</name>
    <dbReference type="NCBI Taxonomy" id="502025"/>
    <lineage>
        <taxon>Bacteria</taxon>
        <taxon>Pseudomonadati</taxon>
        <taxon>Myxococcota</taxon>
        <taxon>Polyangia</taxon>
        <taxon>Haliangiales</taxon>
        <taxon>Kofleriaceae</taxon>
        <taxon>Haliangium</taxon>
    </lineage>
</organism>
<keyword evidence="13" id="KW-0378">Hydrolase</keyword>
<feature type="binding site" evidence="10">
    <location>
        <position position="398"/>
    </location>
    <ligand>
        <name>Zn(2+)</name>
        <dbReference type="ChEBI" id="CHEBI:29105"/>
        <label>2</label>
        <note>catalytic</note>
    </ligand>
</feature>
<evidence type="ECO:0000256" key="3">
    <source>
        <dbReference type="ARBA" id="ARBA00023180"/>
    </source>
</evidence>
<feature type="compositionally biased region" description="Low complexity" evidence="11">
    <location>
        <begin position="25"/>
        <end position="47"/>
    </location>
</feature>
<feature type="binding site" evidence="7">
    <location>
        <position position="398"/>
    </location>
    <ligand>
        <name>Zn(2+)</name>
        <dbReference type="ChEBI" id="CHEBI:29105"/>
        <label>1</label>
        <note>catalytic</note>
    </ligand>
</feature>
<feature type="binding site" evidence="6">
    <location>
        <position position="233"/>
    </location>
    <ligand>
        <name>chloride</name>
        <dbReference type="ChEBI" id="CHEBI:17996"/>
        <label>1</label>
    </ligand>
</feature>
<dbReference type="AlphaFoldDB" id="D0LQ82"/>
<evidence type="ECO:0000313" key="14">
    <source>
        <dbReference type="Proteomes" id="UP000001880"/>
    </source>
</evidence>
<evidence type="ECO:0000256" key="7">
    <source>
        <dbReference type="PIRSR" id="PIRSR601548-3"/>
    </source>
</evidence>
<evidence type="ECO:0000313" key="13">
    <source>
        <dbReference type="EMBL" id="ACY18891.1"/>
    </source>
</evidence>
<feature type="binding site" evidence="7">
    <location>
        <position position="422"/>
    </location>
    <ligand>
        <name>Zn(2+)</name>
        <dbReference type="ChEBI" id="CHEBI:29105"/>
        <label>1</label>
        <note>catalytic</note>
    </ligand>
</feature>
<dbReference type="PROSITE" id="PS52011">
    <property type="entry name" value="PEPTIDASE_M2"/>
    <property type="match status" value="1"/>
</dbReference>
<feature type="binding site" evidence="6">
    <location>
        <position position="529"/>
    </location>
    <ligand>
        <name>chloride</name>
        <dbReference type="ChEBI" id="CHEBI:17996"/>
        <label>1</label>
    </ligand>
</feature>
<feature type="region of interest" description="Disordered" evidence="11">
    <location>
        <begin position="25"/>
        <end position="52"/>
    </location>
</feature>
<dbReference type="RefSeq" id="WP_012831483.1">
    <property type="nucleotide sequence ID" value="NC_013440.1"/>
</dbReference>
<feature type="binding site" evidence="10">
    <location>
        <position position="394"/>
    </location>
    <ligand>
        <name>Zn(2+)</name>
        <dbReference type="ChEBI" id="CHEBI:29105"/>
        <label>2</label>
        <note>catalytic</note>
    </ligand>
</feature>
<feature type="active site" description="Proton donor 1" evidence="4">
    <location>
        <position position="520"/>
    </location>
</feature>
<dbReference type="PRINTS" id="PR00791">
    <property type="entry name" value="PEPDIPTASEA"/>
</dbReference>
<feature type="active site" description="Proton donor 2" evidence="9">
    <location>
        <position position="520"/>
    </location>
</feature>
<accession>D0LQ82</accession>
<keyword evidence="7" id="KW-0479">Metal-binding</keyword>
<keyword evidence="7" id="KW-0862">Zinc</keyword>
<evidence type="ECO:0000256" key="4">
    <source>
        <dbReference type="PIRSR" id="PIRSR601548-1"/>
    </source>
</evidence>
<dbReference type="GO" id="GO:0016020">
    <property type="term" value="C:membrane"/>
    <property type="evidence" value="ECO:0007669"/>
    <property type="project" value="InterPro"/>
</dbReference>
<dbReference type="GO" id="GO:0004180">
    <property type="term" value="F:carboxypeptidase activity"/>
    <property type="evidence" value="ECO:0007669"/>
    <property type="project" value="UniProtKB-KW"/>
</dbReference>
<dbReference type="GO" id="GO:0008241">
    <property type="term" value="F:peptidyl-dipeptidase activity"/>
    <property type="evidence" value="ECO:0007669"/>
    <property type="project" value="UniProtKB-EC"/>
</dbReference>
<dbReference type="GO" id="GO:0008237">
    <property type="term" value="F:metallopeptidase activity"/>
    <property type="evidence" value="ECO:0007669"/>
    <property type="project" value="InterPro"/>
</dbReference>
<evidence type="ECO:0000256" key="1">
    <source>
        <dbReference type="ARBA" id="ARBA00022729"/>
    </source>
</evidence>
<feature type="signal peptide" evidence="12">
    <location>
        <begin position="1"/>
        <end position="20"/>
    </location>
</feature>
<dbReference type="EC" id="3.4.15.1" evidence="13"/>
<evidence type="ECO:0000256" key="9">
    <source>
        <dbReference type="PIRSR" id="PIRSR601548-6"/>
    </source>
</evidence>
<reference evidence="13 14" key="1">
    <citation type="journal article" date="2010" name="Stand. Genomic Sci.">
        <title>Complete genome sequence of Haliangium ochraceum type strain (SMP-2).</title>
        <authorList>
            <consortium name="US DOE Joint Genome Institute (JGI-PGF)"/>
            <person name="Ivanova N."/>
            <person name="Daum C."/>
            <person name="Lang E."/>
            <person name="Abt B."/>
            <person name="Kopitz M."/>
            <person name="Saunders E."/>
            <person name="Lapidus A."/>
            <person name="Lucas S."/>
            <person name="Glavina Del Rio T."/>
            <person name="Nolan M."/>
            <person name="Tice H."/>
            <person name="Copeland A."/>
            <person name="Cheng J.F."/>
            <person name="Chen F."/>
            <person name="Bruce D."/>
            <person name="Goodwin L."/>
            <person name="Pitluck S."/>
            <person name="Mavromatis K."/>
            <person name="Pati A."/>
            <person name="Mikhailova N."/>
            <person name="Chen A."/>
            <person name="Palaniappan K."/>
            <person name="Land M."/>
            <person name="Hauser L."/>
            <person name="Chang Y.J."/>
            <person name="Jeffries C.D."/>
            <person name="Detter J.C."/>
            <person name="Brettin T."/>
            <person name="Rohde M."/>
            <person name="Goker M."/>
            <person name="Bristow J."/>
            <person name="Markowitz V."/>
            <person name="Eisen J.A."/>
            <person name="Hugenholtz P."/>
            <person name="Kyrpides N.C."/>
            <person name="Klenk H.P."/>
        </authorList>
    </citation>
    <scope>NUCLEOTIDE SEQUENCE [LARGE SCALE GENOMIC DNA]</scope>
    <source>
        <strain evidence="14">DSM 14365 / CIP 107738 / JCM 11303 / AJ 13395 / SMP-2</strain>
    </source>
</reference>
<evidence type="ECO:0000256" key="11">
    <source>
        <dbReference type="SAM" id="MobiDB-lite"/>
    </source>
</evidence>
<evidence type="ECO:0000256" key="8">
    <source>
        <dbReference type="PIRSR" id="PIRSR601548-4"/>
    </source>
</evidence>
<feature type="disulfide bond" evidence="8">
    <location>
        <begin position="363"/>
        <end position="381"/>
    </location>
</feature>
<evidence type="ECO:0000256" key="5">
    <source>
        <dbReference type="PIRSR" id="PIRSR601548-11"/>
    </source>
</evidence>
<dbReference type="Proteomes" id="UP000001880">
    <property type="component" value="Chromosome"/>
</dbReference>
<dbReference type="PANTHER" id="PTHR10514:SF27">
    <property type="entry name" value="ANGIOTENSIN-CONVERTING ENZYME"/>
    <property type="match status" value="1"/>
</dbReference>
<keyword evidence="1 12" id="KW-0732">Signal</keyword>
<dbReference type="HOGENOM" id="CLU_014364_3_0_7"/>
<evidence type="ECO:0000256" key="12">
    <source>
        <dbReference type="SAM" id="SignalP"/>
    </source>
</evidence>
<dbReference type="eggNOG" id="COG1164">
    <property type="taxonomic scope" value="Bacteria"/>
</dbReference>
<dbReference type="Gene3D" id="1.10.1370.30">
    <property type="match status" value="2"/>
</dbReference>
<dbReference type="PROSITE" id="PS51257">
    <property type="entry name" value="PROKAR_LIPOPROTEIN"/>
    <property type="match status" value="1"/>
</dbReference>
<gene>
    <name evidence="13" type="ordered locus">Hoch_6422</name>
</gene>
<dbReference type="EMBL" id="CP001804">
    <property type="protein sequence ID" value="ACY18891.1"/>
    <property type="molecule type" value="Genomic_DNA"/>
</dbReference>
<dbReference type="SUPFAM" id="SSF55486">
    <property type="entry name" value="Metalloproteases ('zincins'), catalytic domain"/>
    <property type="match status" value="1"/>
</dbReference>
<evidence type="ECO:0000256" key="6">
    <source>
        <dbReference type="PIRSR" id="PIRSR601548-2"/>
    </source>
</evidence>
<feature type="disulfide bond" evidence="8">
    <location>
        <begin position="163"/>
        <end position="169"/>
    </location>
</feature>
<dbReference type="Pfam" id="PF01401">
    <property type="entry name" value="Peptidase_M2"/>
    <property type="match status" value="1"/>
</dbReference>
<dbReference type="KEGG" id="hoh:Hoch_6422"/>
<dbReference type="InterPro" id="IPR001548">
    <property type="entry name" value="Peptidase_M2"/>
</dbReference>
<protein>
    <submittedName>
        <fullName evidence="13">Peptidyl-dipeptidase A</fullName>
        <ecNumber evidence="13">3.4.15.1</ecNumber>
    </submittedName>
</protein>
<keyword evidence="14" id="KW-1185">Reference proteome</keyword>
<dbReference type="STRING" id="502025.Hoch_6422"/>
<dbReference type="PANTHER" id="PTHR10514">
    <property type="entry name" value="ANGIOTENSIN-CONVERTING ENZYME"/>
    <property type="match status" value="1"/>
</dbReference>
<dbReference type="CDD" id="cd06461">
    <property type="entry name" value="M2_ACE"/>
    <property type="match status" value="1"/>
</dbReference>
<dbReference type="GO" id="GO:0006508">
    <property type="term" value="P:proteolysis"/>
    <property type="evidence" value="ECO:0007669"/>
    <property type="project" value="InterPro"/>
</dbReference>
<proteinExistence type="predicted"/>
<sequence length="621" mass="69622">MRSRDQLASVLAALSLLVGAGCGSGQSSSETAASAAEDGDGEAAQSEQPSAADAQAFIDEYERERYDLARKQAQAAWVRATYITDDTAALAADVDVEMMAFSAAKAHEAQRFADLPLDGELGRKLALIRLSETTPGPDAPEKREALAQALNEMQRIYGTGKYCPSEGTCWNLTELSQRLAKSRNPKELLEVWTGWRSVTAEMRGEFERFVELANEGARDMGFDDLGALWRSKYDMQPDETAAEVDRLWGQVQPLYEQLHCYVRGKLSQQYGASVVPDEGAIPAHVLGNMWAQDWSYLSWLVTPGGNRAQVSEITRALKAKRVDAVGMVRYAERFFVSLGMPELPQSFWDRSMLVRPRDREVECHASAWSLDWKEDLRIKMCIEINDEDFSTIHHELGHIYYDWAYKDQPILFADSAHDGFHEALGDTIALSVTPSYLKEIGLVPRSSQNDTAQLLDRALQKVAFLPFGLLVDKWRWQVFSGEVGPENYNEAWWKLREQYQGVRPPSERSESDFDPGAKYHVASNVPYLRYFLAHVLQFQLHRSLCEAAGHEGPLHQCSIYGSKEAGAKLQAMMELGASKPWPEALALITGDDQMDASAMIEYFAPLMTWLEQQNQGRTCGY</sequence>
<keyword evidence="13" id="KW-0645">Protease</keyword>
<evidence type="ECO:0000256" key="2">
    <source>
        <dbReference type="ARBA" id="ARBA00023157"/>
    </source>
</evidence>
<evidence type="ECO:0000256" key="10">
    <source>
        <dbReference type="PIRSR" id="PIRSR601548-8"/>
    </source>
</evidence>
<keyword evidence="3" id="KW-0325">Glycoprotein</keyword>